<feature type="region of interest" description="Disordered" evidence="2">
    <location>
        <begin position="131"/>
        <end position="190"/>
    </location>
</feature>
<dbReference type="OMA" id="HKGVNRD"/>
<dbReference type="CTD" id="83608"/>
<dbReference type="GeneID" id="102692290"/>
<dbReference type="InParanoid" id="W5MJT1"/>
<dbReference type="Bgee" id="ENSLOCG00000007138">
    <property type="expression patterns" value="Expressed in heart and 13 other cell types or tissues"/>
</dbReference>
<feature type="compositionally biased region" description="Low complexity" evidence="2">
    <location>
        <begin position="174"/>
        <end position="190"/>
    </location>
</feature>
<dbReference type="OrthoDB" id="10049098at2759"/>
<evidence type="ECO:0000313" key="4">
    <source>
        <dbReference type="Proteomes" id="UP000018468"/>
    </source>
</evidence>
<dbReference type="EMBL" id="AHAT01018115">
    <property type="status" value="NOT_ANNOTATED_CDS"/>
    <property type="molecule type" value="Genomic_DNA"/>
</dbReference>
<dbReference type="PANTHER" id="PTHR31402">
    <property type="entry name" value="UPF0711 PROTEIN C18ORF21"/>
    <property type="match status" value="1"/>
</dbReference>
<accession>W5MJT1</accession>
<dbReference type="EMBL" id="AHAT01018116">
    <property type="status" value="NOT_ANNOTATED_CDS"/>
    <property type="molecule type" value="Genomic_DNA"/>
</dbReference>
<dbReference type="Proteomes" id="UP000018468">
    <property type="component" value="Linkage group LG11"/>
</dbReference>
<sequence length="222" mass="24745">MSEDRVQTMNFLKKASICFKDICPEQSRFLMSQQQEKDGGLRNRLICPFCFQWRLPGNHRVRFKPKQKSNLQIQKIIKMEAAQKTLSLKQMKILRRFRNSTSTMLVTCYNCNKTSRQGGVSRDFLTGFSKNLNTPRSATRQKTPGLTPQSASKASTPLPKSASKGKSPAGTPRSASSAPASSSSSKSASAKKFAFSNLKRLLVLEENEKNKKGGLQDFLSSL</sequence>
<dbReference type="Pfam" id="PF15719">
    <property type="entry name" value="Rmp24-like"/>
    <property type="match status" value="1"/>
</dbReference>
<keyword evidence="4" id="KW-1185">Reference proteome</keyword>
<dbReference type="AlphaFoldDB" id="W5MJT1"/>
<evidence type="ECO:0000256" key="1">
    <source>
        <dbReference type="ARBA" id="ARBA00006160"/>
    </source>
</evidence>
<proteinExistence type="inferred from homology"/>
<reference evidence="4" key="1">
    <citation type="submission" date="2011-12" db="EMBL/GenBank/DDBJ databases">
        <title>The Draft Genome of Lepisosteus oculatus.</title>
        <authorList>
            <consortium name="The Broad Institute Genome Assembly &amp; Analysis Group"/>
            <consortium name="Computational R&amp;D Group"/>
            <consortium name="and Sequencing Platform"/>
            <person name="Di Palma F."/>
            <person name="Alfoldi J."/>
            <person name="Johnson J."/>
            <person name="Berlin A."/>
            <person name="Gnerre S."/>
            <person name="Jaffe D."/>
            <person name="MacCallum I."/>
            <person name="Young S."/>
            <person name="Walker B.J."/>
            <person name="Lander E.S."/>
            <person name="Lindblad-Toh K."/>
        </authorList>
    </citation>
    <scope>NUCLEOTIDE SEQUENCE [LARGE SCALE GENOMIC DNA]</scope>
</reference>
<name>W5MJT1_LEPOC</name>
<dbReference type="HOGENOM" id="CLU_110760_1_0_1"/>
<protein>
    <submittedName>
        <fullName evidence="3">Si:dkey-184p18.2</fullName>
    </submittedName>
</protein>
<dbReference type="GeneTree" id="ENSGT00390000013383"/>
<dbReference type="KEGG" id="loc:102692290"/>
<dbReference type="FunCoup" id="W5MJT1">
    <property type="interactions" value="913"/>
</dbReference>
<dbReference type="PANTHER" id="PTHR31402:SF2">
    <property type="entry name" value="UPF0711 PROTEIN C18ORF21"/>
    <property type="match status" value="1"/>
</dbReference>
<evidence type="ECO:0000313" key="3">
    <source>
        <dbReference type="Ensembl" id="ENSLOCP00000008640.1"/>
    </source>
</evidence>
<dbReference type="EMBL" id="AHAT01018114">
    <property type="status" value="NOT_ANNOTATED_CDS"/>
    <property type="molecule type" value="Genomic_DNA"/>
</dbReference>
<dbReference type="eggNOG" id="ENOG502S2A1">
    <property type="taxonomic scope" value="Eukaryota"/>
</dbReference>
<organism evidence="3 4">
    <name type="scientific">Lepisosteus oculatus</name>
    <name type="common">Spotted gar</name>
    <dbReference type="NCBI Taxonomy" id="7918"/>
    <lineage>
        <taxon>Eukaryota</taxon>
        <taxon>Metazoa</taxon>
        <taxon>Chordata</taxon>
        <taxon>Craniata</taxon>
        <taxon>Vertebrata</taxon>
        <taxon>Euteleostomi</taxon>
        <taxon>Actinopterygii</taxon>
        <taxon>Neopterygii</taxon>
        <taxon>Holostei</taxon>
        <taxon>Semionotiformes</taxon>
        <taxon>Lepisosteidae</taxon>
        <taxon>Lepisosteus</taxon>
    </lineage>
</organism>
<evidence type="ECO:0000256" key="2">
    <source>
        <dbReference type="SAM" id="MobiDB-lite"/>
    </source>
</evidence>
<reference evidence="3" key="3">
    <citation type="submission" date="2025-09" db="UniProtKB">
        <authorList>
            <consortium name="Ensembl"/>
        </authorList>
    </citation>
    <scope>IDENTIFICATION</scope>
</reference>
<reference evidence="3" key="2">
    <citation type="submission" date="2025-08" db="UniProtKB">
        <authorList>
            <consortium name="Ensembl"/>
        </authorList>
    </citation>
    <scope>IDENTIFICATION</scope>
</reference>
<dbReference type="Ensembl" id="ENSLOCT00000008650.1">
    <property type="protein sequence ID" value="ENSLOCP00000008640.1"/>
    <property type="gene ID" value="ENSLOCG00000007138.1"/>
</dbReference>
<dbReference type="EMBL" id="AHAT01018113">
    <property type="status" value="NOT_ANNOTATED_CDS"/>
    <property type="molecule type" value="Genomic_DNA"/>
</dbReference>
<dbReference type="InterPro" id="IPR029779">
    <property type="entry name" value="Rmp24-like"/>
</dbReference>
<feature type="compositionally biased region" description="Polar residues" evidence="2">
    <location>
        <begin position="131"/>
        <end position="155"/>
    </location>
</feature>
<dbReference type="STRING" id="7918.ENSLOCP00000008640"/>
<comment type="similarity">
    <text evidence="1">Belongs to the UPF0711 family.</text>
</comment>